<dbReference type="InterPro" id="IPR024535">
    <property type="entry name" value="RHGA/B-epi-like_pectate_lyase"/>
</dbReference>
<organism evidence="3 4">
    <name type="scientific">Orbilia ellipsospora</name>
    <dbReference type="NCBI Taxonomy" id="2528407"/>
    <lineage>
        <taxon>Eukaryota</taxon>
        <taxon>Fungi</taxon>
        <taxon>Dikarya</taxon>
        <taxon>Ascomycota</taxon>
        <taxon>Pezizomycotina</taxon>
        <taxon>Orbiliomycetes</taxon>
        <taxon>Orbiliales</taxon>
        <taxon>Orbiliaceae</taxon>
        <taxon>Orbilia</taxon>
    </lineage>
</organism>
<evidence type="ECO:0000256" key="1">
    <source>
        <dbReference type="SAM" id="MobiDB-lite"/>
    </source>
</evidence>
<name>A0AAV9XRC4_9PEZI</name>
<dbReference type="Gene3D" id="2.160.20.10">
    <property type="entry name" value="Single-stranded right-handed beta-helix, Pectin lyase-like"/>
    <property type="match status" value="2"/>
</dbReference>
<feature type="domain" description="Rhamnogalacturonase A/B/Epimerase-like pectate lyase" evidence="2">
    <location>
        <begin position="4"/>
        <end position="78"/>
    </location>
</feature>
<dbReference type="PANTHER" id="PTHR33928">
    <property type="entry name" value="POLYGALACTURONASE QRT3"/>
    <property type="match status" value="1"/>
</dbReference>
<dbReference type="InterPro" id="IPR011050">
    <property type="entry name" value="Pectin_lyase_fold/virulence"/>
</dbReference>
<proteinExistence type="predicted"/>
<comment type="caution">
    <text evidence="3">The sequence shown here is derived from an EMBL/GenBank/DDBJ whole genome shotgun (WGS) entry which is preliminary data.</text>
</comment>
<dbReference type="GO" id="GO:0004650">
    <property type="term" value="F:polygalacturonase activity"/>
    <property type="evidence" value="ECO:0007669"/>
    <property type="project" value="InterPro"/>
</dbReference>
<dbReference type="CDD" id="cd23668">
    <property type="entry name" value="GH55_beta13glucanase-like"/>
    <property type="match status" value="1"/>
</dbReference>
<dbReference type="SUPFAM" id="SSF51126">
    <property type="entry name" value="Pectin lyase-like"/>
    <property type="match status" value="2"/>
</dbReference>
<dbReference type="InterPro" id="IPR039279">
    <property type="entry name" value="QRT3-like"/>
</dbReference>
<dbReference type="PANTHER" id="PTHR33928:SF2">
    <property type="entry name" value="PECTATE LYASE SUPERFAMILY PROTEIN DOMAIN-CONTAINING PROTEIN-RELATED"/>
    <property type="match status" value="1"/>
</dbReference>
<dbReference type="AlphaFoldDB" id="A0AAV9XRC4"/>
<feature type="region of interest" description="Disordered" evidence="1">
    <location>
        <begin position="1034"/>
        <end position="1064"/>
    </location>
</feature>
<accession>A0AAV9XRC4</accession>
<dbReference type="Pfam" id="PF12708">
    <property type="entry name" value="Pect-lyase_RHGA_epim"/>
    <property type="match status" value="2"/>
</dbReference>
<evidence type="ECO:0000259" key="2">
    <source>
        <dbReference type="Pfam" id="PF12708"/>
    </source>
</evidence>
<protein>
    <recommendedName>
        <fullName evidence="2">Rhamnogalacturonase A/B/Epimerase-like pectate lyase domain-containing protein</fullName>
    </recommendedName>
</protein>
<feature type="domain" description="Rhamnogalacturonase A/B/Epimerase-like pectate lyase" evidence="2">
    <location>
        <begin position="211"/>
        <end position="270"/>
    </location>
</feature>
<sequence length="1109" mass="119533">MPTTADTTHIGIFMENGSGGFMSDVVFNGGAIGAIFGNQQFTARNFQFNNCRTAAVQFIWDWAFTIKSFTINNCGIGFNALGGAGGTGAGGGQGTGSITIIDSTITNTQTAVLTSISGANATSILLENVQFSSVGAGVVNSGSTLLAGGTRTVNTWASGNFYDSGNTNGERLSQAQGEIPISWTRPSALLGANGWFQRSKPQYESLSSSGFLNAKTLGAKGDGQTDDTVALNNAFITAANSNSVLWIPHGIYIISDTVVIPPGSRVVGEIWPQLMASGANFADQSNPRPLIRVGNTGFTGTGTVELQDLIFTVKGGMAGAILMEWNIIESAQGTAGLWDCHFRVGGAYGSNLQASQCPKKTGAIRSECIGELRNFESNSILSEMYGSNGSEIAASLLLHIKGSGYFENVWLWTADHDLDLLSQDQIDVYAGRGVLIESSGPVWLYGTASEHNVLYQYQIQDSSNVFLGMIQTESPYFQGAPIGAPAPFGPTEGDTKKRDLWKRANEFQKGDPGFGTCGSDPECTVSWAIRIVRSQDISVYGAGLYSWFQNYDQTCLSVDHCQTYLGSVEDHSTRIAFYNLVGIGARIMMAIPAGIAAYAQDNQNGFASTVLGFFVTSPTSSASTLGTLGSITGVWGISRGVTMSLEGDGKGDGTLVGGIGDALVIVSTSRYILNRAGAANPLLVSRAYEYWVMSDAAPGCDLLEGGPNINLVGVDTATSLDQVLAMGQTDQPVDDVPNESTLLEVNNIGCQFHKDILATDWDHAVTGESVGYLKCDTTIIPCTKPLQPWPSGTSGRYTCVNTLYLLTAICYLPINAYELAPRISGGGGGIIGPIGGPGAGGRLPGVPWLDIYLTRAELDAHPDFFARTIRRQDFYRPNVMLFYCRRINATRLTPGLSNPAQLFAASRGLQTIWDGWFSVFVDGIEYVFFDFYDVSNDFNFLTTIRQTIFTPGLEDDANQLFYFSGMSAEYARRAVGIVYVLTEDPLRIPEEGIFYVTEWPILTRRGTTVTQIIATDERGTVWFLIWSVSDTTVSRTSPRQIPPPTFSPPAKKRQIESQRKRADGLEPNYGSECLYNDYALDDHDCIPNPQVLSSYKYERTPVGWADFFG</sequence>
<dbReference type="EMBL" id="JAVHJO010000001">
    <property type="protein sequence ID" value="KAK6544365.1"/>
    <property type="molecule type" value="Genomic_DNA"/>
</dbReference>
<dbReference type="InterPro" id="IPR012334">
    <property type="entry name" value="Pectin_lyas_fold"/>
</dbReference>
<feature type="compositionally biased region" description="Basic and acidic residues" evidence="1">
    <location>
        <begin position="1053"/>
        <end position="1064"/>
    </location>
</feature>
<evidence type="ECO:0000313" key="3">
    <source>
        <dbReference type="EMBL" id="KAK6544365.1"/>
    </source>
</evidence>
<evidence type="ECO:0000313" key="4">
    <source>
        <dbReference type="Proteomes" id="UP001365542"/>
    </source>
</evidence>
<gene>
    <name evidence="3" type="ORF">TWF694_001066</name>
</gene>
<reference evidence="3 4" key="1">
    <citation type="submission" date="2019-10" db="EMBL/GenBank/DDBJ databases">
        <authorList>
            <person name="Palmer J.M."/>
        </authorList>
    </citation>
    <scope>NUCLEOTIDE SEQUENCE [LARGE SCALE GENOMIC DNA]</scope>
    <source>
        <strain evidence="3 4">TWF694</strain>
    </source>
</reference>
<dbReference type="Proteomes" id="UP001365542">
    <property type="component" value="Unassembled WGS sequence"/>
</dbReference>
<keyword evidence="4" id="KW-1185">Reference proteome</keyword>